<evidence type="ECO:0000313" key="2">
    <source>
        <dbReference type="EMBL" id="EOO04347.1"/>
    </source>
</evidence>
<dbReference type="OrthoDB" id="5357075at2759"/>
<protein>
    <submittedName>
        <fullName evidence="2">Uncharacterized protein</fullName>
    </submittedName>
</protein>
<organism evidence="2 3">
    <name type="scientific">Phaeoacremonium minimum (strain UCR-PA7)</name>
    <name type="common">Esca disease fungus</name>
    <name type="synonym">Togninia minima</name>
    <dbReference type="NCBI Taxonomy" id="1286976"/>
    <lineage>
        <taxon>Eukaryota</taxon>
        <taxon>Fungi</taxon>
        <taxon>Dikarya</taxon>
        <taxon>Ascomycota</taxon>
        <taxon>Pezizomycotina</taxon>
        <taxon>Sordariomycetes</taxon>
        <taxon>Sordariomycetidae</taxon>
        <taxon>Togniniales</taxon>
        <taxon>Togniniaceae</taxon>
        <taxon>Phaeoacremonium</taxon>
    </lineage>
</organism>
<feature type="compositionally biased region" description="Low complexity" evidence="1">
    <location>
        <begin position="51"/>
        <end position="86"/>
    </location>
</feature>
<dbReference type="EMBL" id="KB932780">
    <property type="protein sequence ID" value="EOO04347.1"/>
    <property type="molecule type" value="Genomic_DNA"/>
</dbReference>
<keyword evidence="3" id="KW-1185">Reference proteome</keyword>
<dbReference type="eggNOG" id="ENOG502S3PM">
    <property type="taxonomic scope" value="Eukaryota"/>
</dbReference>
<dbReference type="Proteomes" id="UP000014074">
    <property type="component" value="Unassembled WGS sequence"/>
</dbReference>
<evidence type="ECO:0000256" key="1">
    <source>
        <dbReference type="SAM" id="MobiDB-lite"/>
    </source>
</evidence>
<dbReference type="AlphaFoldDB" id="R8BYD4"/>
<name>R8BYD4_PHAM7</name>
<dbReference type="HOGENOM" id="CLU_061001_0_0_1"/>
<evidence type="ECO:0000313" key="3">
    <source>
        <dbReference type="Proteomes" id="UP000014074"/>
    </source>
</evidence>
<dbReference type="GeneID" id="19321195"/>
<gene>
    <name evidence="2" type="ORF">UCRPA7_108</name>
</gene>
<dbReference type="RefSeq" id="XP_007910897.1">
    <property type="nucleotide sequence ID" value="XM_007912706.1"/>
</dbReference>
<proteinExistence type="predicted"/>
<sequence>MIFIQPNMQVQEELASLFTRNLTLDPSQQLPPEEPKIVYISQHYNHSAHLAKQQQDQQQAEAQSQSQNQPEPQQPQRPASEPPQSENPDLENILRTYGVDTSALSPSQIQLFKAADDSQKMRLIQLWSICPPTNSIDNPTLAWSSTTLEQEETLAKIRMERKVQEHETPKVMSLDGTMLTPIQAGDGRWMQPQNYMEPYMASGYEEMARREYEASASRGGDYDMSMEPRSKDVYSHFGTSVGGPTYSPATDPVYKTTNTGLDWQRQAAMENQYGAYHQWRDEEML</sequence>
<feature type="region of interest" description="Disordered" evidence="1">
    <location>
        <begin position="38"/>
        <end position="90"/>
    </location>
</feature>
<reference evidence="3" key="1">
    <citation type="journal article" date="2013" name="Genome Announc.">
        <title>Draft genome sequence of the ascomycete Phaeoacremonium aleophilum strain UCR-PA7, a causal agent of the esca disease complex in grapevines.</title>
        <authorList>
            <person name="Blanco-Ulate B."/>
            <person name="Rolshausen P."/>
            <person name="Cantu D."/>
        </authorList>
    </citation>
    <scope>NUCLEOTIDE SEQUENCE [LARGE SCALE GENOMIC DNA]</scope>
    <source>
        <strain evidence="3">UCR-PA7</strain>
    </source>
</reference>
<dbReference type="KEGG" id="tmn:UCRPA7_108"/>
<accession>R8BYD4</accession>